<dbReference type="HOGENOM" id="CLU_168408_0_0_1"/>
<dbReference type="InterPro" id="IPR045992">
    <property type="entry name" value="DUF5948"/>
</dbReference>
<keyword evidence="1" id="KW-0812">Transmembrane</keyword>
<sequence>MATVESSLNLSIHLPIYLLPLSGKNSTMRLTIATLLFTSVFAVSVLAGHNCKCQDDRGQYNELTSKCCGKDPSAGNPAVIYYPGPNHQCTSPYNVIDSGAFVQCCQNEGVGGAYCWD</sequence>
<evidence type="ECO:0000313" key="3">
    <source>
        <dbReference type="Proteomes" id="UP000027195"/>
    </source>
</evidence>
<proteinExistence type="predicted"/>
<keyword evidence="1" id="KW-1133">Transmembrane helix</keyword>
<accession>A0A067MDX9</accession>
<organism evidence="2 3">
    <name type="scientific">Botryobasidium botryosum (strain FD-172 SS1)</name>
    <dbReference type="NCBI Taxonomy" id="930990"/>
    <lineage>
        <taxon>Eukaryota</taxon>
        <taxon>Fungi</taxon>
        <taxon>Dikarya</taxon>
        <taxon>Basidiomycota</taxon>
        <taxon>Agaricomycotina</taxon>
        <taxon>Agaricomycetes</taxon>
        <taxon>Cantharellales</taxon>
        <taxon>Botryobasidiaceae</taxon>
        <taxon>Botryobasidium</taxon>
    </lineage>
</organism>
<dbReference type="OrthoDB" id="4932133at2759"/>
<feature type="transmembrane region" description="Helical" evidence="1">
    <location>
        <begin position="28"/>
        <end position="47"/>
    </location>
</feature>
<keyword evidence="3" id="KW-1185">Reference proteome</keyword>
<evidence type="ECO:0000313" key="2">
    <source>
        <dbReference type="EMBL" id="KDQ10097.1"/>
    </source>
</evidence>
<evidence type="ECO:0000256" key="1">
    <source>
        <dbReference type="SAM" id="Phobius"/>
    </source>
</evidence>
<dbReference type="Pfam" id="PF19373">
    <property type="entry name" value="DUF5948"/>
    <property type="match status" value="1"/>
</dbReference>
<dbReference type="InParanoid" id="A0A067MDX9"/>
<dbReference type="EMBL" id="KL198071">
    <property type="protein sequence ID" value="KDQ10097.1"/>
    <property type="molecule type" value="Genomic_DNA"/>
</dbReference>
<gene>
    <name evidence="2" type="ORF">BOTBODRAFT_190705</name>
</gene>
<protein>
    <submittedName>
        <fullName evidence="2">Uncharacterized protein</fullName>
    </submittedName>
</protein>
<keyword evidence="1" id="KW-0472">Membrane</keyword>
<reference evidence="3" key="1">
    <citation type="journal article" date="2014" name="Proc. Natl. Acad. Sci. U.S.A.">
        <title>Extensive sampling of basidiomycete genomes demonstrates inadequacy of the white-rot/brown-rot paradigm for wood decay fungi.</title>
        <authorList>
            <person name="Riley R."/>
            <person name="Salamov A.A."/>
            <person name="Brown D.W."/>
            <person name="Nagy L.G."/>
            <person name="Floudas D."/>
            <person name="Held B.W."/>
            <person name="Levasseur A."/>
            <person name="Lombard V."/>
            <person name="Morin E."/>
            <person name="Otillar R."/>
            <person name="Lindquist E.A."/>
            <person name="Sun H."/>
            <person name="LaButti K.M."/>
            <person name="Schmutz J."/>
            <person name="Jabbour D."/>
            <person name="Luo H."/>
            <person name="Baker S.E."/>
            <person name="Pisabarro A.G."/>
            <person name="Walton J.D."/>
            <person name="Blanchette R.A."/>
            <person name="Henrissat B."/>
            <person name="Martin F."/>
            <person name="Cullen D."/>
            <person name="Hibbett D.S."/>
            <person name="Grigoriev I.V."/>
        </authorList>
    </citation>
    <scope>NUCLEOTIDE SEQUENCE [LARGE SCALE GENOMIC DNA]</scope>
    <source>
        <strain evidence="3">FD-172 SS1</strain>
    </source>
</reference>
<dbReference type="AlphaFoldDB" id="A0A067MDX9"/>
<dbReference type="Proteomes" id="UP000027195">
    <property type="component" value="Unassembled WGS sequence"/>
</dbReference>
<name>A0A067MDX9_BOTB1</name>